<name>A0A6V7TRB2_MELEN</name>
<evidence type="ECO:0000313" key="3">
    <source>
        <dbReference type="Proteomes" id="UP000580250"/>
    </source>
</evidence>
<feature type="transmembrane region" description="Helical" evidence="1">
    <location>
        <begin position="34"/>
        <end position="54"/>
    </location>
</feature>
<protein>
    <submittedName>
        <fullName evidence="2">Uncharacterized protein</fullName>
    </submittedName>
</protein>
<organism evidence="2 3">
    <name type="scientific">Meloidogyne enterolobii</name>
    <name type="common">Root-knot nematode worm</name>
    <name type="synonym">Meloidogyne mayaguensis</name>
    <dbReference type="NCBI Taxonomy" id="390850"/>
    <lineage>
        <taxon>Eukaryota</taxon>
        <taxon>Metazoa</taxon>
        <taxon>Ecdysozoa</taxon>
        <taxon>Nematoda</taxon>
        <taxon>Chromadorea</taxon>
        <taxon>Rhabditida</taxon>
        <taxon>Tylenchina</taxon>
        <taxon>Tylenchomorpha</taxon>
        <taxon>Tylenchoidea</taxon>
        <taxon>Meloidogynidae</taxon>
        <taxon>Meloidogyninae</taxon>
        <taxon>Meloidogyne</taxon>
    </lineage>
</organism>
<dbReference type="Proteomes" id="UP000580250">
    <property type="component" value="Unassembled WGS sequence"/>
</dbReference>
<gene>
    <name evidence="2" type="ORF">MENT_LOCUS3510</name>
</gene>
<comment type="caution">
    <text evidence="2">The sequence shown here is derived from an EMBL/GenBank/DDBJ whole genome shotgun (WGS) entry which is preliminary data.</text>
</comment>
<evidence type="ECO:0000313" key="2">
    <source>
        <dbReference type="EMBL" id="CAD2132013.1"/>
    </source>
</evidence>
<accession>A0A6V7TRB2</accession>
<keyword evidence="1" id="KW-0472">Membrane</keyword>
<sequence length="134" mass="16078">MLKLSVFSKSMVSEPDYEHHYDQDRDVREANANAAIITMLFIVSIIVSFCCVIYQVMNYQNEKAEFERIRRMQFMQYTLRKQQERQYQELQRQQYAYVQPYIVYPVVAAQYQWTGNEQSVQNPPQYVQAPYPPV</sequence>
<keyword evidence="1" id="KW-0812">Transmembrane</keyword>
<dbReference type="AlphaFoldDB" id="A0A6V7TRB2"/>
<reference evidence="2 3" key="1">
    <citation type="submission" date="2020-08" db="EMBL/GenBank/DDBJ databases">
        <authorList>
            <person name="Koutsovoulos G."/>
            <person name="Danchin GJ E."/>
        </authorList>
    </citation>
    <scope>NUCLEOTIDE SEQUENCE [LARGE SCALE GENOMIC DNA]</scope>
</reference>
<proteinExistence type="predicted"/>
<dbReference type="EMBL" id="CAJEWN010000011">
    <property type="protein sequence ID" value="CAD2132013.1"/>
    <property type="molecule type" value="Genomic_DNA"/>
</dbReference>
<evidence type="ECO:0000256" key="1">
    <source>
        <dbReference type="SAM" id="Phobius"/>
    </source>
</evidence>
<keyword evidence="1" id="KW-1133">Transmembrane helix</keyword>